<accession>W7M7E7</accession>
<gene>
    <name evidence="1" type="ORF">FVEG_15181</name>
</gene>
<evidence type="ECO:0000313" key="2">
    <source>
        <dbReference type="Proteomes" id="UP000009096"/>
    </source>
</evidence>
<name>W7M7E7_GIBM7</name>
<evidence type="ECO:0000313" key="1">
    <source>
        <dbReference type="EMBL" id="EWG40852.1"/>
    </source>
</evidence>
<dbReference type="VEuPathDB" id="FungiDB:FVEG_15181"/>
<dbReference type="Proteomes" id="UP000009096">
    <property type="component" value="Chromosome 5"/>
</dbReference>
<dbReference type="EMBL" id="CM000582">
    <property type="protein sequence ID" value="EWG40852.1"/>
    <property type="molecule type" value="Genomic_DNA"/>
</dbReference>
<keyword evidence="2" id="KW-1185">Reference proteome</keyword>
<sequence length="111" mass="12197">MATGLKFALTNELHPEGPGRFTPLHGNKSGAIPVLVVYFRPCCRIIESLKGVIMLGEMNCGSSGFSWGREVNAISYRLVILSRKSVPPFAHCSVFISFCESRGVRGFFSRT</sequence>
<dbReference type="KEGG" id="fvr:FVEG_15181"/>
<dbReference type="AlphaFoldDB" id="W7M7E7"/>
<dbReference type="RefSeq" id="XP_018747043.1">
    <property type="nucleotide sequence ID" value="XM_018904300.1"/>
</dbReference>
<organism evidence="1 2">
    <name type="scientific">Gibberella moniliformis (strain M3125 / FGSC 7600)</name>
    <name type="common">Maize ear and stalk rot fungus</name>
    <name type="synonym">Fusarium verticillioides</name>
    <dbReference type="NCBI Taxonomy" id="334819"/>
    <lineage>
        <taxon>Eukaryota</taxon>
        <taxon>Fungi</taxon>
        <taxon>Dikarya</taxon>
        <taxon>Ascomycota</taxon>
        <taxon>Pezizomycotina</taxon>
        <taxon>Sordariomycetes</taxon>
        <taxon>Hypocreomycetidae</taxon>
        <taxon>Hypocreales</taxon>
        <taxon>Nectriaceae</taxon>
        <taxon>Fusarium</taxon>
        <taxon>Fusarium fujikuroi species complex</taxon>
    </lineage>
</organism>
<reference evidence="1 2" key="1">
    <citation type="journal article" date="2010" name="Nature">
        <title>Comparative genomics reveals mobile pathogenicity chromosomes in Fusarium.</title>
        <authorList>
            <person name="Ma L.J."/>
            <person name="van der Does H.C."/>
            <person name="Borkovich K.A."/>
            <person name="Coleman J.J."/>
            <person name="Daboussi M.J."/>
            <person name="Di Pietro A."/>
            <person name="Dufresne M."/>
            <person name="Freitag M."/>
            <person name="Grabherr M."/>
            <person name="Henrissat B."/>
            <person name="Houterman P.M."/>
            <person name="Kang S."/>
            <person name="Shim W.B."/>
            <person name="Woloshuk C."/>
            <person name="Xie X."/>
            <person name="Xu J.R."/>
            <person name="Antoniw J."/>
            <person name="Baker S.E."/>
            <person name="Bluhm B.H."/>
            <person name="Breakspear A."/>
            <person name="Brown D.W."/>
            <person name="Butchko R.A."/>
            <person name="Chapman S."/>
            <person name="Coulson R."/>
            <person name="Coutinho P.M."/>
            <person name="Danchin E.G."/>
            <person name="Diener A."/>
            <person name="Gale L.R."/>
            <person name="Gardiner D.M."/>
            <person name="Goff S."/>
            <person name="Hammond-Kosack K.E."/>
            <person name="Hilburn K."/>
            <person name="Hua-Van A."/>
            <person name="Jonkers W."/>
            <person name="Kazan K."/>
            <person name="Kodira C.D."/>
            <person name="Koehrsen M."/>
            <person name="Kumar L."/>
            <person name="Lee Y.H."/>
            <person name="Li L."/>
            <person name="Manners J.M."/>
            <person name="Miranda-Saavedra D."/>
            <person name="Mukherjee M."/>
            <person name="Park G."/>
            <person name="Park J."/>
            <person name="Park S.Y."/>
            <person name="Proctor R.H."/>
            <person name="Regev A."/>
            <person name="Ruiz-Roldan M.C."/>
            <person name="Sain D."/>
            <person name="Sakthikumar S."/>
            <person name="Sykes S."/>
            <person name="Schwartz D.C."/>
            <person name="Turgeon B.G."/>
            <person name="Wapinski I."/>
            <person name="Yoder O."/>
            <person name="Young S."/>
            <person name="Zeng Q."/>
            <person name="Zhou S."/>
            <person name="Galagan J."/>
            <person name="Cuomo C.A."/>
            <person name="Kistler H.C."/>
            <person name="Rep M."/>
        </authorList>
    </citation>
    <scope>NUCLEOTIDE SEQUENCE [LARGE SCALE GENOMIC DNA]</scope>
    <source>
        <strain evidence="2">M3125 / FGSC 7600</strain>
    </source>
</reference>
<protein>
    <submittedName>
        <fullName evidence="1">Uncharacterized protein</fullName>
    </submittedName>
</protein>
<proteinExistence type="predicted"/>
<dbReference type="GeneID" id="30072057"/>
<dbReference type="EMBL" id="DS022244">
    <property type="protein sequence ID" value="EWG40852.1"/>
    <property type="molecule type" value="Genomic_DNA"/>
</dbReference>